<feature type="domain" description="DUF2268" evidence="1">
    <location>
        <begin position="68"/>
        <end position="210"/>
    </location>
</feature>
<dbReference type="InterPro" id="IPR018728">
    <property type="entry name" value="DUF2268"/>
</dbReference>
<dbReference type="RefSeq" id="WP_141289101.1">
    <property type="nucleotide sequence ID" value="NZ_BJMI01000030.1"/>
</dbReference>
<accession>A0A7W4JNB6</accession>
<dbReference type="EMBL" id="JABEQI010000013">
    <property type="protein sequence ID" value="MBB2187954.1"/>
    <property type="molecule type" value="Genomic_DNA"/>
</dbReference>
<evidence type="ECO:0000313" key="2">
    <source>
        <dbReference type="EMBL" id="MBB2187954.1"/>
    </source>
</evidence>
<organism evidence="2 3">
    <name type="scientific">Gluconacetobacter liquefaciens</name>
    <name type="common">Acetobacter liquefaciens</name>
    <dbReference type="NCBI Taxonomy" id="89584"/>
    <lineage>
        <taxon>Bacteria</taxon>
        <taxon>Pseudomonadati</taxon>
        <taxon>Pseudomonadota</taxon>
        <taxon>Alphaproteobacteria</taxon>
        <taxon>Acetobacterales</taxon>
        <taxon>Acetobacteraceae</taxon>
        <taxon>Gluconacetobacter</taxon>
    </lineage>
</organism>
<name>A0A7W4JNB6_GLULI</name>
<sequence>MHNWHLHWLRATGNLDAQQAGIQAAIARAHTLLSVQHPLPPLDILIQAARPGTIPEIGIGGRAWHARLVSLTINPANPNTAATIANGTLTREMLHEAHHTLRMAGPGYGRTFGEALVSEGLACHFAHTLSQMPPAPWEGAIDRPAILQQHDRLPPMATTGYDHARWFFGAADIPRWFGYTLGCAMVQTWRDTAGPLSAERWITVPATEIIATARATGLLPPDGADIAPA</sequence>
<dbReference type="OrthoDB" id="69012at2"/>
<dbReference type="Proteomes" id="UP000562982">
    <property type="component" value="Unassembled WGS sequence"/>
</dbReference>
<reference evidence="2 3" key="1">
    <citation type="submission" date="2020-04" db="EMBL/GenBank/DDBJ databases">
        <title>Description of novel Gluconacetobacter.</title>
        <authorList>
            <person name="Sombolestani A."/>
        </authorList>
    </citation>
    <scope>NUCLEOTIDE SEQUENCE [LARGE SCALE GENOMIC DNA]</scope>
    <source>
        <strain evidence="2 3">LMG 1382</strain>
    </source>
</reference>
<dbReference type="AlphaFoldDB" id="A0A7W4JNB6"/>
<proteinExistence type="predicted"/>
<comment type="caution">
    <text evidence="2">The sequence shown here is derived from an EMBL/GenBank/DDBJ whole genome shotgun (WGS) entry which is preliminary data.</text>
</comment>
<protein>
    <recommendedName>
        <fullName evidence="1">DUF2268 domain-containing protein</fullName>
    </recommendedName>
</protein>
<dbReference type="Pfam" id="PF10026">
    <property type="entry name" value="DUF2268"/>
    <property type="match status" value="1"/>
</dbReference>
<gene>
    <name evidence="2" type="ORF">HLH32_16535</name>
</gene>
<evidence type="ECO:0000313" key="3">
    <source>
        <dbReference type="Proteomes" id="UP000562982"/>
    </source>
</evidence>
<evidence type="ECO:0000259" key="1">
    <source>
        <dbReference type="Pfam" id="PF10026"/>
    </source>
</evidence>